<comment type="caution">
    <text evidence="1">The sequence shown here is derived from an EMBL/GenBank/DDBJ whole genome shotgun (WGS) entry which is preliminary data.</text>
</comment>
<dbReference type="Proteomes" id="UP000814128">
    <property type="component" value="Unassembled WGS sequence"/>
</dbReference>
<name>A0ACB8QA57_9AGAM</name>
<accession>A0ACB8QA57</accession>
<organism evidence="1 2">
    <name type="scientific">Vararia minispora EC-137</name>
    <dbReference type="NCBI Taxonomy" id="1314806"/>
    <lineage>
        <taxon>Eukaryota</taxon>
        <taxon>Fungi</taxon>
        <taxon>Dikarya</taxon>
        <taxon>Basidiomycota</taxon>
        <taxon>Agaricomycotina</taxon>
        <taxon>Agaricomycetes</taxon>
        <taxon>Russulales</taxon>
        <taxon>Lachnocladiaceae</taxon>
        <taxon>Vararia</taxon>
    </lineage>
</organism>
<evidence type="ECO:0000313" key="2">
    <source>
        <dbReference type="Proteomes" id="UP000814128"/>
    </source>
</evidence>
<reference evidence="1" key="2">
    <citation type="journal article" date="2022" name="New Phytol.">
        <title>Evolutionary transition to the ectomycorrhizal habit in the genomes of a hyperdiverse lineage of mushroom-forming fungi.</title>
        <authorList>
            <person name="Looney B."/>
            <person name="Miyauchi S."/>
            <person name="Morin E."/>
            <person name="Drula E."/>
            <person name="Courty P.E."/>
            <person name="Kohler A."/>
            <person name="Kuo A."/>
            <person name="LaButti K."/>
            <person name="Pangilinan J."/>
            <person name="Lipzen A."/>
            <person name="Riley R."/>
            <person name="Andreopoulos W."/>
            <person name="He G."/>
            <person name="Johnson J."/>
            <person name="Nolan M."/>
            <person name="Tritt A."/>
            <person name="Barry K.W."/>
            <person name="Grigoriev I.V."/>
            <person name="Nagy L.G."/>
            <person name="Hibbett D."/>
            <person name="Henrissat B."/>
            <person name="Matheny P.B."/>
            <person name="Labbe J."/>
            <person name="Martin F.M."/>
        </authorList>
    </citation>
    <scope>NUCLEOTIDE SEQUENCE</scope>
    <source>
        <strain evidence="1">EC-137</strain>
    </source>
</reference>
<evidence type="ECO:0000313" key="1">
    <source>
        <dbReference type="EMBL" id="KAI0028560.1"/>
    </source>
</evidence>
<keyword evidence="2" id="KW-1185">Reference proteome</keyword>
<protein>
    <submittedName>
        <fullName evidence="1">Uncharacterized protein</fullName>
    </submittedName>
</protein>
<sequence length="392" mass="43344">MARIALVFGASGVSGWATARELLRYPDPTTFTRVVALSNRTLSRDKALLNDPRLELASGVDLTRPVNLVVEALREKVRDVDQVTHVYWYAYIHTVEEGSIVEANAKLLDTTLRALKVAAPNMVHFTLQTGGKAPPQYYGAHLVGTASLSPVPWKEDTPRLQEPFASTVFYYRQIDILAGHAKSATWKWNDVRPDPVIGYSPTINPMNLALIVGIYLALYRAVHGRGAKVAIPANISGANAPNNESPADYVARCAIWLSLREDDALSGRSFNVAVRASTYAERWTEIAAAWGLEGVAAQEDGPDPMRPGAMVAQWISAHAETWTKLEQEHGLRKGVLEAAGFDFLVVMSIPVDRRYDLSAIQEAGWAEKDETVRQYYTEAWERFAEAKILPPM</sequence>
<proteinExistence type="predicted"/>
<gene>
    <name evidence="1" type="ORF">K488DRAFT_58296</name>
</gene>
<reference evidence="1" key="1">
    <citation type="submission" date="2021-02" db="EMBL/GenBank/DDBJ databases">
        <authorList>
            <consortium name="DOE Joint Genome Institute"/>
            <person name="Ahrendt S."/>
            <person name="Looney B.P."/>
            <person name="Miyauchi S."/>
            <person name="Morin E."/>
            <person name="Drula E."/>
            <person name="Courty P.E."/>
            <person name="Chicoki N."/>
            <person name="Fauchery L."/>
            <person name="Kohler A."/>
            <person name="Kuo A."/>
            <person name="Labutti K."/>
            <person name="Pangilinan J."/>
            <person name="Lipzen A."/>
            <person name="Riley R."/>
            <person name="Andreopoulos W."/>
            <person name="He G."/>
            <person name="Johnson J."/>
            <person name="Barry K.W."/>
            <person name="Grigoriev I.V."/>
            <person name="Nagy L."/>
            <person name="Hibbett D."/>
            <person name="Henrissat B."/>
            <person name="Matheny P.B."/>
            <person name="Labbe J."/>
            <person name="Martin F."/>
        </authorList>
    </citation>
    <scope>NUCLEOTIDE SEQUENCE</scope>
    <source>
        <strain evidence="1">EC-137</strain>
    </source>
</reference>
<dbReference type="EMBL" id="MU273743">
    <property type="protein sequence ID" value="KAI0028560.1"/>
    <property type="molecule type" value="Genomic_DNA"/>
</dbReference>